<dbReference type="Proteomes" id="UP000077013">
    <property type="component" value="Unassembled WGS sequence"/>
</dbReference>
<organism evidence="1 2">
    <name type="scientific">Cochleicola gelatinilyticus</name>
    <dbReference type="NCBI Taxonomy" id="1763537"/>
    <lineage>
        <taxon>Bacteria</taxon>
        <taxon>Pseudomonadati</taxon>
        <taxon>Bacteroidota</taxon>
        <taxon>Flavobacteriia</taxon>
        <taxon>Flavobacteriales</taxon>
        <taxon>Flavobacteriaceae</taxon>
        <taxon>Cochleicola</taxon>
    </lineage>
</organism>
<name>A0A167HLF3_9FLAO</name>
<dbReference type="OrthoDB" id="6534019at2"/>
<sequence>MKNLKITIVILSVLIISCNMNDKKKQMNKEQENVTLDFPIKYSDELNAKLKESFWKCNDDSKSDSSLHYYLEIPNNVKPTNLTEKNIAGIDTIKEIASYRRIDDTPYIEVQVVYQPLKHEINPSDWLYNLLDITKETIIDKREIKGDAGIYLDALSIKEFPNGEKVVSRSTAQKNYDPATKTLNIVSVKVSCSLKDYPNLSEEIMAIATGWNFINKSNYQLGEDLKRLDTKKKNNLSFYFPNSWNGGKFIPKDGNPERVAIFNKNDNKETKGAINIFISELKETKEKLYNQITERFTSNDITLNLSELEKNSQFSANNYYNEHWQSIGTIIDKSKNFQGSIRISIVKTVDELILIELVGPNKVQDYYNAARNNRAFDLLLQTLQTSEKITSFAEDEDINEEKIEGKKGFFNKLFS</sequence>
<dbReference type="STRING" id="1763537.ULVI_09140"/>
<comment type="caution">
    <text evidence="1">The sequence shown here is derived from an EMBL/GenBank/DDBJ whole genome shotgun (WGS) entry which is preliminary data.</text>
</comment>
<evidence type="ECO:0000313" key="1">
    <source>
        <dbReference type="EMBL" id="OAB78736.1"/>
    </source>
</evidence>
<protein>
    <recommendedName>
        <fullName evidence="3">Lipoprotein</fullName>
    </recommendedName>
</protein>
<gene>
    <name evidence="1" type="ORF">ULVI_09140</name>
</gene>
<keyword evidence="2" id="KW-1185">Reference proteome</keyword>
<dbReference type="AlphaFoldDB" id="A0A167HLF3"/>
<dbReference type="PROSITE" id="PS51257">
    <property type="entry name" value="PROKAR_LIPOPROTEIN"/>
    <property type="match status" value="1"/>
</dbReference>
<evidence type="ECO:0000313" key="2">
    <source>
        <dbReference type="Proteomes" id="UP000077013"/>
    </source>
</evidence>
<evidence type="ECO:0008006" key="3">
    <source>
        <dbReference type="Google" id="ProtNLM"/>
    </source>
</evidence>
<accession>A0A167HLF3</accession>
<dbReference type="RefSeq" id="WP_068592026.1">
    <property type="nucleotide sequence ID" value="NZ_LRXL01000037.1"/>
</dbReference>
<reference evidence="1 2" key="1">
    <citation type="submission" date="2016-02" db="EMBL/GenBank/DDBJ databases">
        <title>Ulvibacter sp. LPB0005, isolated from Thais luteostoma.</title>
        <authorList>
            <person name="Shin S.-K."/>
            <person name="Yi H."/>
        </authorList>
    </citation>
    <scope>NUCLEOTIDE SEQUENCE [LARGE SCALE GENOMIC DNA]</scope>
    <source>
        <strain evidence="1 2">LPB0005</strain>
    </source>
</reference>
<dbReference type="EMBL" id="LRXL01000037">
    <property type="protein sequence ID" value="OAB78736.1"/>
    <property type="molecule type" value="Genomic_DNA"/>
</dbReference>
<proteinExistence type="predicted"/>